<reference evidence="3 4" key="1">
    <citation type="submission" date="2019-08" db="EMBL/GenBank/DDBJ databases">
        <title>In-depth cultivation of the pig gut microbiome towards novel bacterial diversity and tailored functional studies.</title>
        <authorList>
            <person name="Wylensek D."/>
            <person name="Hitch T.C.A."/>
            <person name="Clavel T."/>
        </authorList>
    </citation>
    <scope>NUCLEOTIDE SEQUENCE [LARGE SCALE GENOMIC DNA]</scope>
    <source>
        <strain evidence="3 4">BSM-383-APC-4H</strain>
    </source>
</reference>
<name>A0A6N7YDB5_9FIRM</name>
<dbReference type="CDD" id="cd19946">
    <property type="entry name" value="GlpA-like_Fer2_BFD-like"/>
    <property type="match status" value="1"/>
</dbReference>
<dbReference type="PANTHER" id="PTHR42720">
    <property type="entry name" value="GLYCEROL-3-PHOSPHATE DEHYDROGENASE"/>
    <property type="match status" value="1"/>
</dbReference>
<dbReference type="SUPFAM" id="SSF51905">
    <property type="entry name" value="FAD/NAD(P)-binding domain"/>
    <property type="match status" value="1"/>
</dbReference>
<dbReference type="Pfam" id="PF04324">
    <property type="entry name" value="Fer2_BFD"/>
    <property type="match status" value="1"/>
</dbReference>
<accession>A0A6N7YDB5</accession>
<evidence type="ECO:0000259" key="2">
    <source>
        <dbReference type="Pfam" id="PF04324"/>
    </source>
</evidence>
<feature type="domain" description="BFD-like [2Fe-2S]-binding" evidence="2">
    <location>
        <begin position="405"/>
        <end position="458"/>
    </location>
</feature>
<organism evidence="3 4">
    <name type="scientific">Anaerobutyricum soehngenii</name>
    <dbReference type="NCBI Taxonomy" id="105843"/>
    <lineage>
        <taxon>Bacteria</taxon>
        <taxon>Bacillati</taxon>
        <taxon>Bacillota</taxon>
        <taxon>Clostridia</taxon>
        <taxon>Lachnospirales</taxon>
        <taxon>Lachnospiraceae</taxon>
        <taxon>Anaerobutyricum</taxon>
    </lineage>
</organism>
<dbReference type="Pfam" id="PF01266">
    <property type="entry name" value="DAO"/>
    <property type="match status" value="1"/>
</dbReference>
<dbReference type="Gene3D" id="3.50.50.60">
    <property type="entry name" value="FAD/NAD(P)-binding domain"/>
    <property type="match status" value="1"/>
</dbReference>
<dbReference type="InterPro" id="IPR052745">
    <property type="entry name" value="G3P_Oxidase/Oxidoreductase"/>
</dbReference>
<dbReference type="RefSeq" id="WP_154580297.1">
    <property type="nucleotide sequence ID" value="NZ_VULP01000001.1"/>
</dbReference>
<dbReference type="Proteomes" id="UP000433359">
    <property type="component" value="Unassembled WGS sequence"/>
</dbReference>
<dbReference type="Gene3D" id="3.30.9.10">
    <property type="entry name" value="D-Amino Acid Oxidase, subunit A, domain 2"/>
    <property type="match status" value="1"/>
</dbReference>
<dbReference type="InterPro" id="IPR007419">
    <property type="entry name" value="BFD-like_2Fe2S-bd_dom"/>
</dbReference>
<dbReference type="PROSITE" id="PS51257">
    <property type="entry name" value="PROKAR_LIPOPROTEIN"/>
    <property type="match status" value="1"/>
</dbReference>
<evidence type="ECO:0000313" key="3">
    <source>
        <dbReference type="EMBL" id="MSU80958.1"/>
    </source>
</evidence>
<evidence type="ECO:0000259" key="1">
    <source>
        <dbReference type="Pfam" id="PF01266"/>
    </source>
</evidence>
<comment type="caution">
    <text evidence="3">The sequence shown here is derived from an EMBL/GenBank/DDBJ whole genome shotgun (WGS) entry which is preliminary data.</text>
</comment>
<proteinExistence type="predicted"/>
<protein>
    <submittedName>
        <fullName evidence="3">NAD(P)/FAD-dependent oxidoreductase</fullName>
    </submittedName>
</protein>
<dbReference type="PANTHER" id="PTHR42720:SF1">
    <property type="entry name" value="GLYCEROL 3-PHOSPHATE OXIDASE"/>
    <property type="match status" value="1"/>
</dbReference>
<feature type="domain" description="FAD dependent oxidoreductase" evidence="1">
    <location>
        <begin position="4"/>
        <end position="357"/>
    </location>
</feature>
<dbReference type="AlphaFoldDB" id="A0A6N7YDB5"/>
<dbReference type="InterPro" id="IPR041854">
    <property type="entry name" value="BFD-like_2Fe2S-bd_dom_sf"/>
</dbReference>
<gene>
    <name evidence="3" type="ORF">FYJ25_00940</name>
</gene>
<dbReference type="EMBL" id="VULP01000001">
    <property type="protein sequence ID" value="MSU80958.1"/>
    <property type="molecule type" value="Genomic_DNA"/>
</dbReference>
<sequence>MKTDVLIIGGGVIGCGIAHQLCKYNFDVTLVEKEADVCMGTSKANSSMLHDGYNVDKTKLKGQMVLKATKELYQELAKDLHFDLNICGSLLPGFEEQDWAAIHHQFEMSADNGIRGVRIVGQEELHELEPHMNPAAKFALFNPNTGVLNPFELTIALGEHAVLNGTKVLLNTEVTGINSEDGRVVSVDTTQGTIEAKIVINAAGLYSDKVAGMVEHVDYTVKPRKGVYFLYDKQYGDFIRRPIYTAPTAVSKGLIMLPTTEGNILCGSNAILHEDKDDLSTDLESLNHIYAEAIHKYYPELPRMGDVTTIFAGNRAVSNTEDFIIGHSKTIRGMINLIGIQSPGLSSVPAIADMVEDLVREVGEDLNFNIKDNYNPKRPKPVLLRELPYEERARYIEENPDYGTIICRCETVSKGEILDAIRRPIPATNLDAIKRRVRAGMGRCQGGFCGPRVVGILEKELGISPLEVTKKGKSSYILSMQAKELALQEGGSSDEKVIL</sequence>
<dbReference type="Gene3D" id="1.10.10.1100">
    <property type="entry name" value="BFD-like [2Fe-2S]-binding domain"/>
    <property type="match status" value="1"/>
</dbReference>
<evidence type="ECO:0000313" key="4">
    <source>
        <dbReference type="Proteomes" id="UP000433359"/>
    </source>
</evidence>
<dbReference type="InterPro" id="IPR036188">
    <property type="entry name" value="FAD/NAD-bd_sf"/>
</dbReference>
<dbReference type="InterPro" id="IPR006076">
    <property type="entry name" value="FAD-dep_OxRdtase"/>
</dbReference>